<proteinExistence type="predicted"/>
<dbReference type="AlphaFoldDB" id="A0A814EP65"/>
<protein>
    <submittedName>
        <fullName evidence="1">Uncharacterized protein</fullName>
    </submittedName>
</protein>
<dbReference type="EMBL" id="CAJNOC010003198">
    <property type="protein sequence ID" value="CAF0972099.1"/>
    <property type="molecule type" value="Genomic_DNA"/>
</dbReference>
<name>A0A814EP65_9BILA</name>
<evidence type="ECO:0000313" key="1">
    <source>
        <dbReference type="EMBL" id="CAF0972099.1"/>
    </source>
</evidence>
<organism evidence="1 2">
    <name type="scientific">Brachionus calyciflorus</name>
    <dbReference type="NCBI Taxonomy" id="104777"/>
    <lineage>
        <taxon>Eukaryota</taxon>
        <taxon>Metazoa</taxon>
        <taxon>Spiralia</taxon>
        <taxon>Gnathifera</taxon>
        <taxon>Rotifera</taxon>
        <taxon>Eurotatoria</taxon>
        <taxon>Monogononta</taxon>
        <taxon>Pseudotrocha</taxon>
        <taxon>Ploima</taxon>
        <taxon>Brachionidae</taxon>
        <taxon>Brachionus</taxon>
    </lineage>
</organism>
<reference evidence="1" key="1">
    <citation type="submission" date="2021-02" db="EMBL/GenBank/DDBJ databases">
        <authorList>
            <person name="Nowell W R."/>
        </authorList>
    </citation>
    <scope>NUCLEOTIDE SEQUENCE</scope>
    <source>
        <strain evidence="1">Ploen Becks lab</strain>
    </source>
</reference>
<evidence type="ECO:0000313" key="2">
    <source>
        <dbReference type="Proteomes" id="UP000663879"/>
    </source>
</evidence>
<dbReference type="Proteomes" id="UP000663879">
    <property type="component" value="Unassembled WGS sequence"/>
</dbReference>
<feature type="non-terminal residue" evidence="1">
    <location>
        <position position="1"/>
    </location>
</feature>
<accession>A0A814EP65</accession>
<sequence length="111" mass="13287">DLEYLHIDANRNDVILNDEFETNTFKGLNNLKYFKFSQMKNDITDSFDKINICLNDSLNRTFDKVMSEQGNFIEFKAEESGNYTIAEMLKKENLEYILTEEYIRSYFIFDF</sequence>
<keyword evidence="2" id="KW-1185">Reference proteome</keyword>
<comment type="caution">
    <text evidence="1">The sequence shown here is derived from an EMBL/GenBank/DDBJ whole genome shotgun (WGS) entry which is preliminary data.</text>
</comment>
<gene>
    <name evidence="1" type="ORF">OXX778_LOCUS14971</name>
</gene>